<reference evidence="11" key="1">
    <citation type="submission" date="2021-01" db="EMBL/GenBank/DDBJ databases">
        <authorList>
            <person name="Corre E."/>
            <person name="Pelletier E."/>
            <person name="Niang G."/>
            <person name="Scheremetjew M."/>
            <person name="Finn R."/>
            <person name="Kale V."/>
            <person name="Holt S."/>
            <person name="Cochrane G."/>
            <person name="Meng A."/>
            <person name="Brown T."/>
            <person name="Cohen L."/>
        </authorList>
    </citation>
    <scope>NUCLEOTIDE SEQUENCE</scope>
    <source>
        <strain evidence="11">CCMP1510</strain>
    </source>
</reference>
<evidence type="ECO:0000256" key="2">
    <source>
        <dbReference type="ARBA" id="ARBA00005156"/>
    </source>
</evidence>
<keyword evidence="7 9" id="KW-0949">S-adenosyl-L-methionine</keyword>
<comment type="catalytic activity">
    <reaction evidence="8">
        <text>2-[(3S)-amino-3-carboxypropyl]-L-histidyl-[translation elongation factor 2] + 4 S-adenosyl-L-methionine = diphthine methyl ester-[translation elongation factor 2] + 4 S-adenosyl-L-homocysteine + 3 H(+)</text>
        <dbReference type="Rhea" id="RHEA:42652"/>
        <dbReference type="Rhea" id="RHEA-COMP:9749"/>
        <dbReference type="Rhea" id="RHEA-COMP:10173"/>
        <dbReference type="ChEBI" id="CHEBI:15378"/>
        <dbReference type="ChEBI" id="CHEBI:57856"/>
        <dbReference type="ChEBI" id="CHEBI:59789"/>
        <dbReference type="ChEBI" id="CHEBI:73995"/>
        <dbReference type="ChEBI" id="CHEBI:79005"/>
        <dbReference type="EC" id="2.1.1.314"/>
    </reaction>
</comment>
<dbReference type="GO" id="GO:0141133">
    <property type="term" value="F:diphthine methyl ester synthase activity"/>
    <property type="evidence" value="ECO:0007669"/>
    <property type="project" value="UniProtKB-EC"/>
</dbReference>
<evidence type="ECO:0000256" key="9">
    <source>
        <dbReference type="PIRSR" id="PIRSR036432-1"/>
    </source>
</evidence>
<dbReference type="InterPro" id="IPR014776">
    <property type="entry name" value="4pyrrole_Mease_sub2"/>
</dbReference>
<evidence type="ECO:0000259" key="10">
    <source>
        <dbReference type="Pfam" id="PF00590"/>
    </source>
</evidence>
<dbReference type="PIRSF" id="PIRSF036432">
    <property type="entry name" value="Diphthine_synth"/>
    <property type="match status" value="1"/>
</dbReference>
<feature type="domain" description="Tetrapyrrole methylase" evidence="10">
    <location>
        <begin position="3"/>
        <end position="236"/>
    </location>
</feature>
<evidence type="ECO:0000256" key="5">
    <source>
        <dbReference type="ARBA" id="ARBA00022603"/>
    </source>
</evidence>
<dbReference type="FunFam" id="3.30.950.10:FF:000004">
    <property type="entry name" value="Diphthine synthase putative"/>
    <property type="match status" value="1"/>
</dbReference>
<evidence type="ECO:0000256" key="8">
    <source>
        <dbReference type="ARBA" id="ARBA00048752"/>
    </source>
</evidence>
<dbReference type="GO" id="GO:0017183">
    <property type="term" value="P:protein histidyl modification to diphthamide"/>
    <property type="evidence" value="ECO:0007669"/>
    <property type="project" value="UniProtKB-UniPathway"/>
</dbReference>
<dbReference type="Pfam" id="PF00590">
    <property type="entry name" value="TP_methylase"/>
    <property type="match status" value="1"/>
</dbReference>
<dbReference type="HAMAP" id="MF_01084">
    <property type="entry name" value="Diphthine_synth"/>
    <property type="match status" value="1"/>
</dbReference>
<dbReference type="InterPro" id="IPR035996">
    <property type="entry name" value="4pyrrol_Methylase_sf"/>
</dbReference>
<evidence type="ECO:0000313" key="11">
    <source>
        <dbReference type="EMBL" id="CAE0368236.1"/>
    </source>
</evidence>
<dbReference type="Gene3D" id="3.40.1010.10">
    <property type="entry name" value="Cobalt-precorrin-4 Transmethylase, Domain 1"/>
    <property type="match status" value="1"/>
</dbReference>
<dbReference type="UniPathway" id="UPA00559"/>
<sequence>MSLFLVGLGLGDEKDITVRGLEIVKECDEVWLESYTSILGADREKLASYYGREVKEASRETVESEMEKILTKEKKIAVLVVGDPLCATTHTDLALRARSRGLHVEFIQNASVMAAVGRTGLQLYRFGQTVSIPYYDDDWRPRSFYDKIAVNAAADLHTLCLLDIKTKEPDYVELAKSGRKRFLPPRFMSITEAIDQLLECEQIEMRGITNCNTLGIGLARLGQPDQRIVAAPLSKLRSLDFGAPLHSLVICASLHELELEFLSTFYAFSPSSQLLSSQ</sequence>
<dbReference type="CDD" id="cd11647">
    <property type="entry name" value="DHP5_DphB"/>
    <property type="match status" value="1"/>
</dbReference>
<keyword evidence="6" id="KW-0808">Transferase</keyword>
<dbReference type="EC" id="2.1.1.314" evidence="4"/>
<comment type="pathway">
    <text evidence="2">Protein modification; peptidyl-diphthamide biosynthesis.</text>
</comment>
<protein>
    <recommendedName>
        <fullName evidence="4">diphthine methyl ester synthase</fullName>
        <ecNumber evidence="4">2.1.1.314</ecNumber>
    </recommendedName>
</protein>
<evidence type="ECO:0000256" key="7">
    <source>
        <dbReference type="ARBA" id="ARBA00022691"/>
    </source>
</evidence>
<feature type="binding site" evidence="9">
    <location>
        <position position="246"/>
    </location>
    <ligand>
        <name>S-adenosyl-L-methionine</name>
        <dbReference type="ChEBI" id="CHEBI:59789"/>
    </ligand>
</feature>
<dbReference type="InterPro" id="IPR004551">
    <property type="entry name" value="Dphthn_synthase"/>
</dbReference>
<dbReference type="Gene3D" id="3.30.950.10">
    <property type="entry name" value="Methyltransferase, Cobalt-precorrin-4 Transmethylase, Domain 2"/>
    <property type="match status" value="1"/>
</dbReference>
<evidence type="ECO:0000256" key="6">
    <source>
        <dbReference type="ARBA" id="ARBA00022679"/>
    </source>
</evidence>
<evidence type="ECO:0000256" key="3">
    <source>
        <dbReference type="ARBA" id="ARBA00006729"/>
    </source>
</evidence>
<name>A0A7S3K0G1_9STRA</name>
<dbReference type="PANTHER" id="PTHR10882:SF0">
    <property type="entry name" value="DIPHTHINE METHYL ESTER SYNTHASE"/>
    <property type="match status" value="1"/>
</dbReference>
<evidence type="ECO:0000256" key="1">
    <source>
        <dbReference type="ARBA" id="ARBA00004006"/>
    </source>
</evidence>
<dbReference type="NCBIfam" id="TIGR00522">
    <property type="entry name" value="dph5"/>
    <property type="match status" value="1"/>
</dbReference>
<dbReference type="InterPro" id="IPR000878">
    <property type="entry name" value="4pyrrol_Mease"/>
</dbReference>
<organism evidence="11">
    <name type="scientific">Aureoumbra lagunensis</name>
    <dbReference type="NCBI Taxonomy" id="44058"/>
    <lineage>
        <taxon>Eukaryota</taxon>
        <taxon>Sar</taxon>
        <taxon>Stramenopiles</taxon>
        <taxon>Ochrophyta</taxon>
        <taxon>Pelagophyceae</taxon>
        <taxon>Pelagomonadales</taxon>
        <taxon>Aureoumbra</taxon>
    </lineage>
</organism>
<dbReference type="GO" id="GO:0032259">
    <property type="term" value="P:methylation"/>
    <property type="evidence" value="ECO:0007669"/>
    <property type="project" value="UniProtKB-KW"/>
</dbReference>
<feature type="binding site" evidence="9">
    <location>
        <position position="10"/>
    </location>
    <ligand>
        <name>S-adenosyl-L-methionine</name>
        <dbReference type="ChEBI" id="CHEBI:59789"/>
    </ligand>
</feature>
<dbReference type="EMBL" id="HBIJ01013278">
    <property type="protein sequence ID" value="CAE0368236.1"/>
    <property type="molecule type" value="Transcribed_RNA"/>
</dbReference>
<evidence type="ECO:0000256" key="4">
    <source>
        <dbReference type="ARBA" id="ARBA00011927"/>
    </source>
</evidence>
<comment type="similarity">
    <text evidence="3">Belongs to the diphthine synthase family.</text>
</comment>
<feature type="binding site" evidence="9">
    <location>
        <position position="221"/>
    </location>
    <ligand>
        <name>S-adenosyl-L-methionine</name>
        <dbReference type="ChEBI" id="CHEBI:59789"/>
    </ligand>
</feature>
<dbReference type="SUPFAM" id="SSF53790">
    <property type="entry name" value="Tetrapyrrole methylase"/>
    <property type="match status" value="1"/>
</dbReference>
<dbReference type="AlphaFoldDB" id="A0A7S3K0G1"/>
<proteinExistence type="inferred from homology"/>
<accession>A0A7S3K0G1</accession>
<feature type="binding site" evidence="9">
    <location>
        <position position="162"/>
    </location>
    <ligand>
        <name>S-adenosyl-L-methionine</name>
        <dbReference type="ChEBI" id="CHEBI:59789"/>
    </ligand>
</feature>
<keyword evidence="5" id="KW-0489">Methyltransferase</keyword>
<feature type="binding site" evidence="9">
    <location>
        <begin position="111"/>
        <end position="112"/>
    </location>
    <ligand>
        <name>S-adenosyl-L-methionine</name>
        <dbReference type="ChEBI" id="CHEBI:59789"/>
    </ligand>
</feature>
<gene>
    <name evidence="11" type="ORF">ALAG00032_LOCUS8998</name>
</gene>
<dbReference type="PANTHER" id="PTHR10882">
    <property type="entry name" value="DIPHTHINE SYNTHASE"/>
    <property type="match status" value="1"/>
</dbReference>
<comment type="function">
    <text evidence="1">S-adenosyl-L-methionine-dependent methyltransferase that catalyzes four methylations of the modified target histidine residue in translation elongation factor 2 (EF-2), to form an intermediate called diphthine methyl ester. The four successive methylation reactions represent the second step of diphthamide biosynthesis.</text>
</comment>
<dbReference type="InterPro" id="IPR014777">
    <property type="entry name" value="4pyrrole_Mease_sub1"/>
</dbReference>
<feature type="binding site" evidence="9">
    <location>
        <position position="83"/>
    </location>
    <ligand>
        <name>S-adenosyl-L-methionine</name>
        <dbReference type="ChEBI" id="CHEBI:59789"/>
    </ligand>
</feature>